<dbReference type="PANTHER" id="PTHR30435:SF19">
    <property type="entry name" value="FLAGELLAR BASAL-BODY ROD PROTEIN FLGG"/>
    <property type="match status" value="1"/>
</dbReference>
<feature type="domain" description="Flagellar basal-body/hook protein C-terminal" evidence="5">
    <location>
        <begin position="82"/>
        <end position="125"/>
    </location>
</feature>
<keyword evidence="3" id="KW-0975">Bacterial flagellum</keyword>
<protein>
    <submittedName>
        <fullName evidence="6">Flagellar basal-body rod protein FlgC</fullName>
    </submittedName>
</protein>
<evidence type="ECO:0000313" key="7">
    <source>
        <dbReference type="Proteomes" id="UP000186469"/>
    </source>
</evidence>
<keyword evidence="6" id="KW-0966">Cell projection</keyword>
<evidence type="ECO:0000256" key="2">
    <source>
        <dbReference type="ARBA" id="ARBA00009677"/>
    </source>
</evidence>
<dbReference type="STRING" id="1121455.SAMN02745728_00194"/>
<keyword evidence="6" id="KW-0282">Flagellum</keyword>
<reference evidence="6 7" key="1">
    <citation type="submission" date="2016-12" db="EMBL/GenBank/DDBJ databases">
        <authorList>
            <person name="Song W.-J."/>
            <person name="Kurnit D.M."/>
        </authorList>
    </citation>
    <scope>NUCLEOTIDE SEQUENCE [LARGE SCALE GENOMIC DNA]</scope>
    <source>
        <strain evidence="6 7">DSM 11393</strain>
    </source>
</reference>
<dbReference type="PANTHER" id="PTHR30435">
    <property type="entry name" value="FLAGELLAR PROTEIN"/>
    <property type="match status" value="1"/>
</dbReference>
<dbReference type="Pfam" id="PF00460">
    <property type="entry name" value="Flg_bb_rod"/>
    <property type="match status" value="1"/>
</dbReference>
<organism evidence="6 7">
    <name type="scientific">Desulfovibrio litoralis DSM 11393</name>
    <dbReference type="NCBI Taxonomy" id="1121455"/>
    <lineage>
        <taxon>Bacteria</taxon>
        <taxon>Pseudomonadati</taxon>
        <taxon>Thermodesulfobacteriota</taxon>
        <taxon>Desulfovibrionia</taxon>
        <taxon>Desulfovibrionales</taxon>
        <taxon>Desulfovibrionaceae</taxon>
        <taxon>Desulfovibrio</taxon>
    </lineage>
</organism>
<evidence type="ECO:0000313" key="6">
    <source>
        <dbReference type="EMBL" id="SHN50003.1"/>
    </source>
</evidence>
<dbReference type="EMBL" id="FRDI01000002">
    <property type="protein sequence ID" value="SHN50003.1"/>
    <property type="molecule type" value="Genomic_DNA"/>
</dbReference>
<dbReference type="Proteomes" id="UP000186469">
    <property type="component" value="Unassembled WGS sequence"/>
</dbReference>
<sequence length="127" mass="13479">MNISNNTAASALNALSVDMLVRSNNIANINTQEFKASSVSFMDNPHSSGVSVGAITPSTVPGAFMPGTIVNITDRGESLQMGLVEASNTDLTREFSQMIMTQRAYEANTKTITATEEMSGTLINMIA</sequence>
<evidence type="ECO:0000256" key="1">
    <source>
        <dbReference type="ARBA" id="ARBA00004117"/>
    </source>
</evidence>
<dbReference type="GO" id="GO:0009425">
    <property type="term" value="C:bacterial-type flagellum basal body"/>
    <property type="evidence" value="ECO:0007669"/>
    <property type="project" value="UniProtKB-SubCell"/>
</dbReference>
<dbReference type="AlphaFoldDB" id="A0A1M7RUR4"/>
<dbReference type="Pfam" id="PF06429">
    <property type="entry name" value="Flg_bbr_C"/>
    <property type="match status" value="1"/>
</dbReference>
<accession>A0A1M7RUR4</accession>
<gene>
    <name evidence="6" type="ORF">SAMN02745728_00194</name>
</gene>
<dbReference type="OrthoDB" id="7357187at2"/>
<keyword evidence="7" id="KW-1185">Reference proteome</keyword>
<evidence type="ECO:0000256" key="3">
    <source>
        <dbReference type="ARBA" id="ARBA00023143"/>
    </source>
</evidence>
<evidence type="ECO:0000259" key="4">
    <source>
        <dbReference type="Pfam" id="PF00460"/>
    </source>
</evidence>
<evidence type="ECO:0000259" key="5">
    <source>
        <dbReference type="Pfam" id="PF06429"/>
    </source>
</evidence>
<name>A0A1M7RUR4_9BACT</name>
<feature type="domain" description="Flagellar basal body rod protein N-terminal" evidence="4">
    <location>
        <begin position="6"/>
        <end position="35"/>
    </location>
</feature>
<dbReference type="RefSeq" id="WP_072695578.1">
    <property type="nucleotide sequence ID" value="NZ_FRDI01000002.1"/>
</dbReference>
<comment type="subcellular location">
    <subcellularLocation>
        <location evidence="1">Bacterial flagellum basal body</location>
    </subcellularLocation>
</comment>
<keyword evidence="6" id="KW-0969">Cilium</keyword>
<comment type="similarity">
    <text evidence="2">Belongs to the flagella basal body rod proteins family.</text>
</comment>
<dbReference type="InterPro" id="IPR001444">
    <property type="entry name" value="Flag_bb_rod_N"/>
</dbReference>
<dbReference type="InterPro" id="IPR010930">
    <property type="entry name" value="Flg_bb/hook_C_dom"/>
</dbReference>
<proteinExistence type="inferred from homology"/>
<dbReference type="GO" id="GO:0071978">
    <property type="term" value="P:bacterial-type flagellum-dependent swarming motility"/>
    <property type="evidence" value="ECO:0007669"/>
    <property type="project" value="TreeGrafter"/>
</dbReference>